<dbReference type="EMBL" id="JBIRGQ010000003">
    <property type="protein sequence ID" value="MFH8546916.1"/>
    <property type="molecule type" value="Genomic_DNA"/>
</dbReference>
<dbReference type="RefSeq" id="WP_397712715.1">
    <property type="nucleotide sequence ID" value="NZ_JBIRGN010000003.1"/>
</dbReference>
<name>A0ABW7QUA1_9ACTN</name>
<evidence type="ECO:0000313" key="1">
    <source>
        <dbReference type="EMBL" id="MFH8546916.1"/>
    </source>
</evidence>
<dbReference type="Proteomes" id="UP001610818">
    <property type="component" value="Unassembled WGS sequence"/>
</dbReference>
<dbReference type="InterPro" id="IPR012348">
    <property type="entry name" value="RNR-like"/>
</dbReference>
<organism evidence="1 2">
    <name type="scientific">Streptomyces longisporoflavus</name>
    <dbReference type="NCBI Taxonomy" id="28044"/>
    <lineage>
        <taxon>Bacteria</taxon>
        <taxon>Bacillati</taxon>
        <taxon>Actinomycetota</taxon>
        <taxon>Actinomycetes</taxon>
        <taxon>Kitasatosporales</taxon>
        <taxon>Streptomycetaceae</taxon>
        <taxon>Streptomyces</taxon>
    </lineage>
</organism>
<dbReference type="InterPro" id="IPR025859">
    <property type="entry name" value="AurF/CmlI"/>
</dbReference>
<accession>A0ABW7QUA1</accession>
<dbReference type="SUPFAM" id="SSF47240">
    <property type="entry name" value="Ferritin-like"/>
    <property type="match status" value="1"/>
</dbReference>
<dbReference type="Pfam" id="PF11583">
    <property type="entry name" value="AurF"/>
    <property type="match status" value="1"/>
</dbReference>
<comment type="caution">
    <text evidence="1">The sequence shown here is derived from an EMBL/GenBank/DDBJ whole genome shotgun (WGS) entry which is preliminary data.</text>
</comment>
<protein>
    <submittedName>
        <fullName evidence="1">Diiron oxygenase</fullName>
    </submittedName>
</protein>
<sequence>MASSTVRPASQDHPREDDVARRLLDSAAELAYDPATEVDWDTPLDRDFHGASPEWCSLYGTAYWQELTEAQRKELTRQEAASVASTGIWFEMILQQMVLRDVYMKDPASDEVQWALTEIAEECRHSIMFARGARKLGAPAYRPKRFAMELGRAFKTVAFGEAAYAAILVAEEVLDVMQRDWMRDERVVPFVRTINNIHVVEESRHMKFARDQTTKRLSGAGPLRRQINAFVVAIASYYIVTSMVNPKVYANAGLDEKRALAEAKNNEHHKSMMRSSCSGLMEFLASSRLLTKPALAFYKRANLI</sequence>
<reference evidence="1 2" key="1">
    <citation type="submission" date="2024-10" db="EMBL/GenBank/DDBJ databases">
        <title>The Natural Products Discovery Center: Release of the First 8490 Sequenced Strains for Exploring Actinobacteria Biosynthetic Diversity.</title>
        <authorList>
            <person name="Kalkreuter E."/>
            <person name="Kautsar S.A."/>
            <person name="Yang D."/>
            <person name="Bader C.D."/>
            <person name="Teijaro C.N."/>
            <person name="Fluegel L."/>
            <person name="Davis C.M."/>
            <person name="Simpson J.R."/>
            <person name="Lauterbach L."/>
            <person name="Steele A.D."/>
            <person name="Gui C."/>
            <person name="Meng S."/>
            <person name="Li G."/>
            <person name="Viehrig K."/>
            <person name="Ye F."/>
            <person name="Su P."/>
            <person name="Kiefer A.F."/>
            <person name="Nichols A."/>
            <person name="Cepeda A.J."/>
            <person name="Yan W."/>
            <person name="Fan B."/>
            <person name="Jiang Y."/>
            <person name="Adhikari A."/>
            <person name="Zheng C.-J."/>
            <person name="Schuster L."/>
            <person name="Cowan T.M."/>
            <person name="Smanski M.J."/>
            <person name="Chevrette M.G."/>
            <person name="De Carvalho L.P.S."/>
            <person name="Shen B."/>
        </authorList>
    </citation>
    <scope>NUCLEOTIDE SEQUENCE [LARGE SCALE GENOMIC DNA]</scope>
    <source>
        <strain evidence="1 2">NPDC017990</strain>
    </source>
</reference>
<dbReference type="InterPro" id="IPR009078">
    <property type="entry name" value="Ferritin-like_SF"/>
</dbReference>
<proteinExistence type="predicted"/>
<evidence type="ECO:0000313" key="2">
    <source>
        <dbReference type="Proteomes" id="UP001610818"/>
    </source>
</evidence>
<dbReference type="Gene3D" id="1.10.620.20">
    <property type="entry name" value="Ribonucleotide Reductase, subunit A"/>
    <property type="match status" value="1"/>
</dbReference>
<gene>
    <name evidence="1" type="ORF">ACH4F9_18105</name>
</gene>
<keyword evidence="2" id="KW-1185">Reference proteome</keyword>